<sequence length="242" mass="26919">MRKVAWLLSGLLALTTAAYAATPIAVPPMGTLQWPDTITAASLADGFMDSQKGSVAQEPMAAVDENLTPTEGWFVYQLQAERPEGLATAWLVSFAVPMDDPAELEPFFRSSLGDEERAALAHFNVMLYGLETKLNQQIAAHWASMVKDNPQLRGANEMQNQPPLYVRIREIDSLVRVTQAHEVMYRVGARLAPEIDGGWVLPYYAQCYIIRRDDQLAGVLLLVSDTDREYFARYLAKAVLTL</sequence>
<name>A0A841QXP1_9FIRM</name>
<comment type="caution">
    <text evidence="2">The sequence shown here is derived from an EMBL/GenBank/DDBJ whole genome shotgun (WGS) entry which is preliminary data.</text>
</comment>
<organism evidence="2 3">
    <name type="scientific">Negativicoccus succinicivorans</name>
    <dbReference type="NCBI Taxonomy" id="620903"/>
    <lineage>
        <taxon>Bacteria</taxon>
        <taxon>Bacillati</taxon>
        <taxon>Bacillota</taxon>
        <taxon>Negativicutes</taxon>
        <taxon>Veillonellales</taxon>
        <taxon>Veillonellaceae</taxon>
        <taxon>Negativicoccus</taxon>
    </lineage>
</organism>
<accession>A0A841QXP1</accession>
<evidence type="ECO:0000256" key="1">
    <source>
        <dbReference type="SAM" id="SignalP"/>
    </source>
</evidence>
<dbReference type="AlphaFoldDB" id="A0A841QXP1"/>
<dbReference type="EMBL" id="JACHHI010000002">
    <property type="protein sequence ID" value="MBB6477364.1"/>
    <property type="molecule type" value="Genomic_DNA"/>
</dbReference>
<reference evidence="2 3" key="1">
    <citation type="submission" date="2020-08" db="EMBL/GenBank/DDBJ databases">
        <title>Genomic Encyclopedia of Type Strains, Phase IV (KMG-IV): sequencing the most valuable type-strain genomes for metagenomic binning, comparative biology and taxonomic classification.</title>
        <authorList>
            <person name="Goeker M."/>
        </authorList>
    </citation>
    <scope>NUCLEOTIDE SEQUENCE [LARGE SCALE GENOMIC DNA]</scope>
    <source>
        <strain evidence="2 3">DSM 21255</strain>
    </source>
</reference>
<evidence type="ECO:0000313" key="2">
    <source>
        <dbReference type="EMBL" id="MBB6477364.1"/>
    </source>
</evidence>
<keyword evidence="3" id="KW-1185">Reference proteome</keyword>
<feature type="signal peptide" evidence="1">
    <location>
        <begin position="1"/>
        <end position="20"/>
    </location>
</feature>
<keyword evidence="1" id="KW-0732">Signal</keyword>
<dbReference type="RefSeq" id="WP_159823168.1">
    <property type="nucleotide sequence ID" value="NZ_CABWNB010000003.1"/>
</dbReference>
<dbReference type="Proteomes" id="UP000591941">
    <property type="component" value="Unassembled WGS sequence"/>
</dbReference>
<proteinExistence type="predicted"/>
<gene>
    <name evidence="2" type="ORF">HNR45_000394</name>
</gene>
<evidence type="ECO:0000313" key="3">
    <source>
        <dbReference type="Proteomes" id="UP000591941"/>
    </source>
</evidence>
<dbReference type="GeneID" id="93485675"/>
<protein>
    <submittedName>
        <fullName evidence="2">Uncharacterized protein</fullName>
    </submittedName>
</protein>
<feature type="chain" id="PRO_5033041590" evidence="1">
    <location>
        <begin position="21"/>
        <end position="242"/>
    </location>
</feature>